<name>A0AAP0DFF5_9ASTR</name>
<evidence type="ECO:0000256" key="3">
    <source>
        <dbReference type="ARBA" id="ARBA00023163"/>
    </source>
</evidence>
<dbReference type="AlphaFoldDB" id="A0AAP0DFF5"/>
<organism evidence="7 8">
    <name type="scientific">Deinandra increscens subsp. villosa</name>
    <dbReference type="NCBI Taxonomy" id="3103831"/>
    <lineage>
        <taxon>Eukaryota</taxon>
        <taxon>Viridiplantae</taxon>
        <taxon>Streptophyta</taxon>
        <taxon>Embryophyta</taxon>
        <taxon>Tracheophyta</taxon>
        <taxon>Spermatophyta</taxon>
        <taxon>Magnoliopsida</taxon>
        <taxon>eudicotyledons</taxon>
        <taxon>Gunneridae</taxon>
        <taxon>Pentapetalae</taxon>
        <taxon>asterids</taxon>
        <taxon>campanulids</taxon>
        <taxon>Asterales</taxon>
        <taxon>Asteraceae</taxon>
        <taxon>Asteroideae</taxon>
        <taxon>Heliantheae alliance</taxon>
        <taxon>Madieae</taxon>
        <taxon>Madiinae</taxon>
        <taxon>Deinandra</taxon>
    </lineage>
</organism>
<dbReference type="GO" id="GO:0003700">
    <property type="term" value="F:DNA-binding transcription factor activity"/>
    <property type="evidence" value="ECO:0007669"/>
    <property type="project" value="InterPro"/>
</dbReference>
<dbReference type="PROSITE" id="PS51519">
    <property type="entry name" value="RWP_RK"/>
    <property type="match status" value="2"/>
</dbReference>
<dbReference type="InterPro" id="IPR053793">
    <property type="entry name" value="PB1-like"/>
</dbReference>
<dbReference type="Proteomes" id="UP001408789">
    <property type="component" value="Unassembled WGS sequence"/>
</dbReference>
<evidence type="ECO:0000256" key="2">
    <source>
        <dbReference type="ARBA" id="ARBA00023125"/>
    </source>
</evidence>
<keyword evidence="2" id="KW-0238">DNA-binding</keyword>
<keyword evidence="4" id="KW-0539">Nucleus</keyword>
<evidence type="ECO:0008006" key="9">
    <source>
        <dbReference type="Google" id="ProtNLM"/>
    </source>
</evidence>
<dbReference type="Pfam" id="PF02042">
    <property type="entry name" value="RWP-RK"/>
    <property type="match status" value="2"/>
</dbReference>
<gene>
    <name evidence="7" type="ORF">SSX86_008542</name>
</gene>
<sequence>MPETEEDNRSTDVLITEQQPETDELPDGCWISDQFFSSGPSPSFIFSATDQSFSPLWVLSDYNNNFNDGDDTPPENISLTSSGGAHVVLSDTDEADQVTRKLWNNDMTRQLPMPILETNPPEYQDATCLIRERMTMALRYFIESGYQKHVLAQVWAPVKKRDCYVLTTSGQPFVLDPNCNGLHQYRMASLMYIFSLGEPDGVLDLPARVFKHRLPEWTPNVQYYSDKEYQRLNHALSYDVRGTLALPVFEPSGQACVGVLELILTSQKINYALEVDKVCRALEAVDLKTSDILDSSNTLEEAICNQSRQQAIAEILEVIEVVCETYNFPLAQTWVPCRHRSVLAYGGGFKKSNSSLDGSCMDQVCMSITDVAFYVVDAHMWGFRDACAEHHLQKGEGVAGRAFATRSSCFCENVTHFGKAEYPLVHYARLFGLVGSFAICLRSTHTGDDDYVLEFFFPTHMVDCRDQQTLLGSLLISMKEHFRSFKRQLKQPINPKENEVKREIVRFEVLQQHFSGSLKDAAKNLGVCSATIKRICRQHGISRWPSRKINKDADLNTFHAQELIPYKTIDGLKTARDEIDVALEIVCGSHNITLAQVWIAYEDQSHAPFVSSSEDTQTKPLLVRKLTGYSFCDMVPKETTSREELAMKTIQDYKSRYVSNTLPDMLMAPTSEDTENSTFIICLKSIDTRDLGYAFEFIWPKHSNYVIFLEAILLTLKRFLPSFKFAFGAELGDELEVIDVESSTHAEISNFKIFQGKSLSSILEPFDKRKKPIVDNIASSEGKSKTSKISLPREVIEKQFGKTMIEAAKNLNVSLSTFKRKFKDLGIPEWPGPNFVKRNANNSSVIQINTNEEDNRAIQDPSTINMTKNTVTIKAEHAGYIIKFCLPISQATFQTIEKEIGIKFKLSSGTYNLTYLDEDGDWILLTANEEMIDCIRISRKSDRIVVRLRVLASTQPISTPNG</sequence>
<dbReference type="CDD" id="cd05992">
    <property type="entry name" value="PB1"/>
    <property type="match status" value="1"/>
</dbReference>
<reference evidence="7 8" key="1">
    <citation type="submission" date="2024-04" db="EMBL/GenBank/DDBJ databases">
        <title>The reference genome of an endangered Asteraceae, Deinandra increscens subsp. villosa, native to the Central Coast of California.</title>
        <authorList>
            <person name="Guilliams M."/>
            <person name="Hasenstab-Lehman K."/>
            <person name="Meyer R."/>
            <person name="Mcevoy S."/>
        </authorList>
    </citation>
    <scope>NUCLEOTIDE SEQUENCE [LARGE SCALE GENOMIC DNA]</scope>
    <source>
        <tissue evidence="7">Leaf</tissue>
    </source>
</reference>
<dbReference type="InterPro" id="IPR000270">
    <property type="entry name" value="PB1_dom"/>
</dbReference>
<dbReference type="InterPro" id="IPR003035">
    <property type="entry name" value="RWP-RK_dom"/>
</dbReference>
<evidence type="ECO:0000313" key="7">
    <source>
        <dbReference type="EMBL" id="KAK9072110.1"/>
    </source>
</evidence>
<dbReference type="GO" id="GO:0003677">
    <property type="term" value="F:DNA binding"/>
    <property type="evidence" value="ECO:0007669"/>
    <property type="project" value="UniProtKB-KW"/>
</dbReference>
<feature type="domain" description="RWP-RK" evidence="5">
    <location>
        <begin position="774"/>
        <end position="858"/>
    </location>
</feature>
<dbReference type="Pfam" id="PF00564">
    <property type="entry name" value="PB1"/>
    <property type="match status" value="1"/>
</dbReference>
<evidence type="ECO:0000259" key="6">
    <source>
        <dbReference type="PROSITE" id="PS51745"/>
    </source>
</evidence>
<accession>A0AAP0DFF5</accession>
<feature type="domain" description="RWP-RK" evidence="5">
    <location>
        <begin position="490"/>
        <end position="575"/>
    </location>
</feature>
<comment type="caution">
    <text evidence="7">The sequence shown here is derived from an EMBL/GenBank/DDBJ whole genome shotgun (WGS) entry which is preliminary data.</text>
</comment>
<dbReference type="PANTHER" id="PTHR32002:SF35">
    <property type="entry name" value="PROTEIN NLP6"/>
    <property type="match status" value="1"/>
</dbReference>
<protein>
    <recommendedName>
        <fullName evidence="9">NIN-like protein</fullName>
    </recommendedName>
</protein>
<dbReference type="PROSITE" id="PS51745">
    <property type="entry name" value="PB1"/>
    <property type="match status" value="1"/>
</dbReference>
<dbReference type="EMBL" id="JBCNJP010000010">
    <property type="protein sequence ID" value="KAK9072110.1"/>
    <property type="molecule type" value="Genomic_DNA"/>
</dbReference>
<keyword evidence="3" id="KW-0804">Transcription</keyword>
<feature type="domain" description="PB1" evidence="6">
    <location>
        <begin position="870"/>
        <end position="949"/>
    </location>
</feature>
<evidence type="ECO:0000259" key="5">
    <source>
        <dbReference type="PROSITE" id="PS51519"/>
    </source>
</evidence>
<dbReference type="Gene3D" id="3.10.20.90">
    <property type="entry name" value="Phosphatidylinositol 3-kinase Catalytic Subunit, Chain A, domain 1"/>
    <property type="match status" value="1"/>
</dbReference>
<evidence type="ECO:0000256" key="1">
    <source>
        <dbReference type="ARBA" id="ARBA00023015"/>
    </source>
</evidence>
<dbReference type="InterPro" id="IPR045012">
    <property type="entry name" value="NLP"/>
</dbReference>
<evidence type="ECO:0000256" key="4">
    <source>
        <dbReference type="ARBA" id="ARBA00023242"/>
    </source>
</evidence>
<evidence type="ECO:0000313" key="8">
    <source>
        <dbReference type="Proteomes" id="UP001408789"/>
    </source>
</evidence>
<keyword evidence="1" id="KW-0805">Transcription regulation</keyword>
<dbReference type="Pfam" id="PF22922">
    <property type="entry name" value="GAF_NLP"/>
    <property type="match status" value="1"/>
</dbReference>
<keyword evidence="8" id="KW-1185">Reference proteome</keyword>
<dbReference type="InterPro" id="IPR055081">
    <property type="entry name" value="NLP1-9_GAF"/>
</dbReference>
<dbReference type="SMART" id="SM00666">
    <property type="entry name" value="PB1"/>
    <property type="match status" value="1"/>
</dbReference>
<dbReference type="PANTHER" id="PTHR32002">
    <property type="entry name" value="PROTEIN NLP8"/>
    <property type="match status" value="1"/>
</dbReference>
<proteinExistence type="predicted"/>
<dbReference type="SUPFAM" id="SSF54277">
    <property type="entry name" value="CAD &amp; PB1 domains"/>
    <property type="match status" value="1"/>
</dbReference>